<dbReference type="PANTHER" id="PTHR30469">
    <property type="entry name" value="MULTIDRUG RESISTANCE PROTEIN MDTA"/>
    <property type="match status" value="1"/>
</dbReference>
<dbReference type="PANTHER" id="PTHR30469:SF33">
    <property type="entry name" value="SLR1207 PROTEIN"/>
    <property type="match status" value="1"/>
</dbReference>
<keyword evidence="9" id="KW-1185">Reference proteome</keyword>
<accession>A0A3S9VT81</accession>
<keyword evidence="4" id="KW-0812">Transmembrane</keyword>
<feature type="domain" description="YknX-like beta-barrel" evidence="7">
    <location>
        <begin position="205"/>
        <end position="280"/>
    </location>
</feature>
<feature type="compositionally biased region" description="Pro residues" evidence="3">
    <location>
        <begin position="379"/>
        <end position="389"/>
    </location>
</feature>
<comment type="similarity">
    <text evidence="1">Belongs to the membrane fusion protein (MFP) (TC 8.A.1) family.</text>
</comment>
<organism evidence="8 9">
    <name type="scientific">Butyricimonas faecalis</name>
    <dbReference type="NCBI Taxonomy" id="2093856"/>
    <lineage>
        <taxon>Bacteria</taxon>
        <taxon>Pseudomonadati</taxon>
        <taxon>Bacteroidota</taxon>
        <taxon>Bacteroidia</taxon>
        <taxon>Bacteroidales</taxon>
        <taxon>Odoribacteraceae</taxon>
        <taxon>Butyricimonas</taxon>
    </lineage>
</organism>
<evidence type="ECO:0000259" key="5">
    <source>
        <dbReference type="Pfam" id="PF25876"/>
    </source>
</evidence>
<dbReference type="Proteomes" id="UP000270673">
    <property type="component" value="Chromosome"/>
</dbReference>
<evidence type="ECO:0000259" key="7">
    <source>
        <dbReference type="Pfam" id="PF25990"/>
    </source>
</evidence>
<protein>
    <submittedName>
        <fullName evidence="8">Efflux RND transporter periplasmic adaptor subunit</fullName>
    </submittedName>
</protein>
<dbReference type="SUPFAM" id="SSF111369">
    <property type="entry name" value="HlyD-like secretion proteins"/>
    <property type="match status" value="1"/>
</dbReference>
<evidence type="ECO:0000256" key="1">
    <source>
        <dbReference type="ARBA" id="ARBA00009477"/>
    </source>
</evidence>
<feature type="coiled-coil region" evidence="2">
    <location>
        <begin position="134"/>
        <end position="161"/>
    </location>
</feature>
<dbReference type="Pfam" id="PF25990">
    <property type="entry name" value="Beta-barrel_YknX"/>
    <property type="match status" value="1"/>
</dbReference>
<dbReference type="GO" id="GO:1990281">
    <property type="term" value="C:efflux pump complex"/>
    <property type="evidence" value="ECO:0007669"/>
    <property type="project" value="TreeGrafter"/>
</dbReference>
<evidence type="ECO:0000256" key="3">
    <source>
        <dbReference type="SAM" id="MobiDB-lite"/>
    </source>
</evidence>
<dbReference type="RefSeq" id="WP_106480419.1">
    <property type="nucleotide sequence ID" value="NZ_CP032819.1"/>
</dbReference>
<dbReference type="KEGG" id="buy:D8S85_09075"/>
<evidence type="ECO:0000313" key="9">
    <source>
        <dbReference type="Proteomes" id="UP000270673"/>
    </source>
</evidence>
<dbReference type="InterPro" id="IPR058624">
    <property type="entry name" value="MdtA-like_HH"/>
</dbReference>
<dbReference type="InterPro" id="IPR058636">
    <property type="entry name" value="Beta-barrel_YknX"/>
</dbReference>
<dbReference type="AlphaFoldDB" id="A0A3S9VT81"/>
<feature type="region of interest" description="Disordered" evidence="3">
    <location>
        <begin position="364"/>
        <end position="389"/>
    </location>
</feature>
<sequence>MKKIVTIIIIIAVIVGAFFFFRSGDKKVIAYETVELKKGSINNTVTATGTIEPITKVDVGTQVSGTISHIYADYNSVVKKGQLLAELDRKLLEAELRSEMANLKSSKSEFEYQDKNFKRLRQLHEKNLISETEYEEALYLYEKAQQAYEKAQATLVKAQSNLEYATIYSPIDGVVLSREVEEGQTVAASFETPTMFTIANDLRKMQVIANVDEADIGQVLEGQRVTFTVDAFPDDTFEGDVTQVRLNPTTESNVVTYEVVIDAPNPELKLKPGLTANITVYTMEKNDILLAPLKAFRFTPETDPANPQTPQVPQAGRGEKVVWLQTAEGIVPKVIKVGVSDGIYTEVKEGIQEGSRLIVGIERGKKIAPQGGSEESNPFMPPRPGQKKK</sequence>
<reference evidence="8 9" key="1">
    <citation type="submission" date="2018-10" db="EMBL/GenBank/DDBJ databases">
        <title>Butyricimonas faecalis sp. nov., isolated from human faeces and emended description of the genus Butyricimonas.</title>
        <authorList>
            <person name="Le Roy T."/>
            <person name="Van der Smissen P."/>
            <person name="Paquot A."/>
            <person name="Delzenne N."/>
            <person name="Muccioli G."/>
            <person name="Collet J.-F."/>
            <person name="Cani P.D."/>
        </authorList>
    </citation>
    <scope>NUCLEOTIDE SEQUENCE [LARGE SCALE GENOMIC DNA]</scope>
    <source>
        <strain evidence="8 9">H184</strain>
    </source>
</reference>
<feature type="domain" description="Multidrug resistance protein MdtA-like alpha-helical hairpin" evidence="5">
    <location>
        <begin position="98"/>
        <end position="165"/>
    </location>
</feature>
<dbReference type="Gene3D" id="1.10.287.470">
    <property type="entry name" value="Helix hairpin bin"/>
    <property type="match status" value="1"/>
</dbReference>
<dbReference type="OrthoDB" id="9809068at2"/>
<dbReference type="Gene3D" id="2.40.30.170">
    <property type="match status" value="1"/>
</dbReference>
<proteinExistence type="inferred from homology"/>
<dbReference type="InterPro" id="IPR058625">
    <property type="entry name" value="MdtA-like_BSH"/>
</dbReference>
<dbReference type="Gene3D" id="2.40.50.100">
    <property type="match status" value="1"/>
</dbReference>
<dbReference type="InterPro" id="IPR006143">
    <property type="entry name" value="RND_pump_MFP"/>
</dbReference>
<name>A0A3S9VT81_9BACT</name>
<keyword evidence="4" id="KW-1133">Transmembrane helix</keyword>
<evidence type="ECO:0000256" key="2">
    <source>
        <dbReference type="SAM" id="Coils"/>
    </source>
</evidence>
<evidence type="ECO:0000256" key="4">
    <source>
        <dbReference type="SAM" id="Phobius"/>
    </source>
</evidence>
<evidence type="ECO:0000313" key="8">
    <source>
        <dbReference type="EMBL" id="AZS29681.1"/>
    </source>
</evidence>
<dbReference type="Gene3D" id="2.40.420.20">
    <property type="match status" value="1"/>
</dbReference>
<dbReference type="Pfam" id="PF25876">
    <property type="entry name" value="HH_MFP_RND"/>
    <property type="match status" value="1"/>
</dbReference>
<keyword evidence="2" id="KW-0175">Coiled coil</keyword>
<keyword evidence="4" id="KW-0472">Membrane</keyword>
<dbReference type="Pfam" id="PF25917">
    <property type="entry name" value="BSH_RND"/>
    <property type="match status" value="1"/>
</dbReference>
<dbReference type="NCBIfam" id="TIGR01730">
    <property type="entry name" value="RND_mfp"/>
    <property type="match status" value="1"/>
</dbReference>
<evidence type="ECO:0000259" key="6">
    <source>
        <dbReference type="Pfam" id="PF25917"/>
    </source>
</evidence>
<dbReference type="GO" id="GO:0015562">
    <property type="term" value="F:efflux transmembrane transporter activity"/>
    <property type="evidence" value="ECO:0007669"/>
    <property type="project" value="TreeGrafter"/>
</dbReference>
<dbReference type="FunFam" id="2.40.30.170:FF:000010">
    <property type="entry name" value="Efflux RND transporter periplasmic adaptor subunit"/>
    <property type="match status" value="1"/>
</dbReference>
<feature type="transmembrane region" description="Helical" evidence="4">
    <location>
        <begin position="5"/>
        <end position="21"/>
    </location>
</feature>
<feature type="domain" description="Multidrug resistance protein MdtA-like barrel-sandwich hybrid" evidence="6">
    <location>
        <begin position="56"/>
        <end position="193"/>
    </location>
</feature>
<gene>
    <name evidence="8" type="ORF">D8S85_09075</name>
</gene>
<dbReference type="EMBL" id="CP032819">
    <property type="protein sequence ID" value="AZS29681.1"/>
    <property type="molecule type" value="Genomic_DNA"/>
</dbReference>